<dbReference type="AlphaFoldDB" id="A0A8S1F2E7"/>
<protein>
    <submittedName>
        <fullName evidence="1">Uncharacterized protein</fullName>
    </submittedName>
</protein>
<gene>
    <name evidence="1" type="ORF">CBOVIS_LOCUS8655</name>
</gene>
<reference evidence="1 2" key="1">
    <citation type="submission" date="2020-04" db="EMBL/GenBank/DDBJ databases">
        <authorList>
            <person name="Laetsch R D."/>
            <person name="Stevens L."/>
            <person name="Kumar S."/>
            <person name="Blaxter L. M."/>
        </authorList>
    </citation>
    <scope>NUCLEOTIDE SEQUENCE [LARGE SCALE GENOMIC DNA]</scope>
</reference>
<proteinExistence type="predicted"/>
<name>A0A8S1F2E7_9PELO</name>
<evidence type="ECO:0000313" key="2">
    <source>
        <dbReference type="Proteomes" id="UP000494206"/>
    </source>
</evidence>
<comment type="caution">
    <text evidence="1">The sequence shown here is derived from an EMBL/GenBank/DDBJ whole genome shotgun (WGS) entry which is preliminary data.</text>
</comment>
<sequence length="116" mass="13484">MWKKAAKKLESIEYRIRKQMSWQDINGEKIVKVSLEVEEIIGDNVQSRKLTFSGVESKRKLIDDGEELQTFSNIWDRYSRMLIALGNRLNALCKAGLVAKNCETLAKWCKTFEELK</sequence>
<organism evidence="1 2">
    <name type="scientific">Caenorhabditis bovis</name>
    <dbReference type="NCBI Taxonomy" id="2654633"/>
    <lineage>
        <taxon>Eukaryota</taxon>
        <taxon>Metazoa</taxon>
        <taxon>Ecdysozoa</taxon>
        <taxon>Nematoda</taxon>
        <taxon>Chromadorea</taxon>
        <taxon>Rhabditida</taxon>
        <taxon>Rhabditina</taxon>
        <taxon>Rhabditomorpha</taxon>
        <taxon>Rhabditoidea</taxon>
        <taxon>Rhabditidae</taxon>
        <taxon>Peloderinae</taxon>
        <taxon>Caenorhabditis</taxon>
    </lineage>
</organism>
<evidence type="ECO:0000313" key="1">
    <source>
        <dbReference type="EMBL" id="CAB3406601.1"/>
    </source>
</evidence>
<dbReference type="Proteomes" id="UP000494206">
    <property type="component" value="Unassembled WGS sequence"/>
</dbReference>
<accession>A0A8S1F2E7</accession>
<keyword evidence="2" id="KW-1185">Reference proteome</keyword>
<dbReference type="EMBL" id="CADEPM010000005">
    <property type="protein sequence ID" value="CAB3406601.1"/>
    <property type="molecule type" value="Genomic_DNA"/>
</dbReference>